<dbReference type="GO" id="GO:0009279">
    <property type="term" value="C:cell outer membrane"/>
    <property type="evidence" value="ECO:0007669"/>
    <property type="project" value="UniProtKB-SubCell"/>
</dbReference>
<evidence type="ECO:0000256" key="2">
    <source>
        <dbReference type="ARBA" id="ARBA00006275"/>
    </source>
</evidence>
<dbReference type="InterPro" id="IPR012944">
    <property type="entry name" value="SusD_RagB_dom"/>
</dbReference>
<dbReference type="PROSITE" id="PS51257">
    <property type="entry name" value="PROKAR_LIPOPROTEIN"/>
    <property type="match status" value="1"/>
</dbReference>
<keyword evidence="4" id="KW-0472">Membrane</keyword>
<feature type="domain" description="RagB/SusD" evidence="6">
    <location>
        <begin position="335"/>
        <end position="533"/>
    </location>
</feature>
<proteinExistence type="inferred from homology"/>
<dbReference type="STRING" id="1224947.SAMN05216480_104169"/>
<dbReference type="Pfam" id="PF07980">
    <property type="entry name" value="SusD_RagB"/>
    <property type="match status" value="1"/>
</dbReference>
<evidence type="ECO:0000256" key="4">
    <source>
        <dbReference type="ARBA" id="ARBA00023136"/>
    </source>
</evidence>
<comment type="subcellular location">
    <subcellularLocation>
        <location evidence="1">Cell outer membrane</location>
    </subcellularLocation>
</comment>
<dbReference type="Proteomes" id="UP000199138">
    <property type="component" value="Unassembled WGS sequence"/>
</dbReference>
<protein>
    <submittedName>
        <fullName evidence="8">Starch-binding associating with outer membrane</fullName>
    </submittedName>
</protein>
<reference evidence="8 9" key="1">
    <citation type="submission" date="2016-10" db="EMBL/GenBank/DDBJ databases">
        <authorList>
            <person name="de Groot N.N."/>
        </authorList>
    </citation>
    <scope>NUCLEOTIDE SEQUENCE [LARGE SCALE GENOMIC DNA]</scope>
    <source>
        <strain evidence="8 9">CGMCC 1.12333</strain>
    </source>
</reference>
<dbReference type="InterPro" id="IPR011990">
    <property type="entry name" value="TPR-like_helical_dom_sf"/>
</dbReference>
<organism evidence="8 9">
    <name type="scientific">Pustulibacterium marinum</name>
    <dbReference type="NCBI Taxonomy" id="1224947"/>
    <lineage>
        <taxon>Bacteria</taxon>
        <taxon>Pseudomonadati</taxon>
        <taxon>Bacteroidota</taxon>
        <taxon>Flavobacteriia</taxon>
        <taxon>Flavobacteriales</taxon>
        <taxon>Flavobacteriaceae</taxon>
        <taxon>Pustulibacterium</taxon>
    </lineage>
</organism>
<evidence type="ECO:0000256" key="1">
    <source>
        <dbReference type="ARBA" id="ARBA00004442"/>
    </source>
</evidence>
<dbReference type="Pfam" id="PF14322">
    <property type="entry name" value="SusD-like_3"/>
    <property type="match status" value="1"/>
</dbReference>
<dbReference type="Gene3D" id="1.25.40.390">
    <property type="match status" value="1"/>
</dbReference>
<keyword evidence="5" id="KW-0998">Cell outer membrane</keyword>
<gene>
    <name evidence="8" type="ORF">SAMN05216480_104169</name>
</gene>
<accession>A0A1I7GFJ9</accession>
<evidence type="ECO:0000256" key="5">
    <source>
        <dbReference type="ARBA" id="ARBA00023237"/>
    </source>
</evidence>
<evidence type="ECO:0000313" key="8">
    <source>
        <dbReference type="EMBL" id="SFU47101.1"/>
    </source>
</evidence>
<sequence length="533" mass="60911">MMKKYTIYFVMLWSFGFITSCNESFLDEKDIDSYSTDINDKLSLQAALLGLYQQASIAYTRDWNQGWLCVWQVGTDVVWPTQPAGWENPFYLYNTLTSDNVVASTIWTMDYNIIENANNVIYTIETRGDEITDMTEEEKMAFNAEAKFFRARAYNELATLFGGIPIVTEPIREPRFDFVRASLDEVNVLVEEDLLYAVEYLAPIDETEHEQRVSSAAASQLLAKVYLRTGQNALAEEQCNLVISNPNLFLITERYGVQSGEPGDAFSDMFLVGNQRRSQGNKEAIWVLENENPADVRGGSSGSPQQRRVWGAGYHNINGLIPADSLGGRGISRMRLNNWVLYDLYEEEDMRNSKYNIHRKFRYNDPNLPELYGQDVPYEGFDTLYRINPYTMKWGQYDDRDVFGYGMWKDFILMRLGETYLLKAEAQFKQGDLSGAATSINALRNRANAPMVAASDINLDFILDERVRELIGEENRRMELMRTGTLLDRVNLNYGAPEGMQVQGLTSTHTLFPIPLTEIQLNKDGNLEQNPGY</sequence>
<evidence type="ECO:0000259" key="6">
    <source>
        <dbReference type="Pfam" id="PF07980"/>
    </source>
</evidence>
<keyword evidence="9" id="KW-1185">Reference proteome</keyword>
<feature type="domain" description="SusD-like N-terminal" evidence="7">
    <location>
        <begin position="25"/>
        <end position="227"/>
    </location>
</feature>
<dbReference type="InterPro" id="IPR033985">
    <property type="entry name" value="SusD-like_N"/>
</dbReference>
<keyword evidence="3" id="KW-0732">Signal</keyword>
<dbReference type="EMBL" id="FPBK01000004">
    <property type="protein sequence ID" value="SFU47101.1"/>
    <property type="molecule type" value="Genomic_DNA"/>
</dbReference>
<evidence type="ECO:0000313" key="9">
    <source>
        <dbReference type="Proteomes" id="UP000199138"/>
    </source>
</evidence>
<comment type="similarity">
    <text evidence="2">Belongs to the SusD family.</text>
</comment>
<dbReference type="AlphaFoldDB" id="A0A1I7GFJ9"/>
<name>A0A1I7GFJ9_9FLAO</name>
<evidence type="ECO:0000259" key="7">
    <source>
        <dbReference type="Pfam" id="PF14322"/>
    </source>
</evidence>
<evidence type="ECO:0000256" key="3">
    <source>
        <dbReference type="ARBA" id="ARBA00022729"/>
    </source>
</evidence>
<dbReference type="SUPFAM" id="SSF48452">
    <property type="entry name" value="TPR-like"/>
    <property type="match status" value="1"/>
</dbReference>